<proteinExistence type="predicted"/>
<evidence type="ECO:0000313" key="1">
    <source>
        <dbReference type="EMBL" id="EGG24750.1"/>
    </source>
</evidence>
<dbReference type="Gene3D" id="3.40.30.10">
    <property type="entry name" value="Glutaredoxin"/>
    <property type="match status" value="1"/>
</dbReference>
<accession>F4PGB6</accession>
<dbReference type="GeneID" id="14877207"/>
<protein>
    <recommendedName>
        <fullName evidence="3">Thioredoxin domain-containing protein</fullName>
    </recommendedName>
</protein>
<keyword evidence="2" id="KW-1185">Reference proteome</keyword>
<dbReference type="InterPro" id="IPR036249">
    <property type="entry name" value="Thioredoxin-like_sf"/>
</dbReference>
<dbReference type="Proteomes" id="UP000007797">
    <property type="component" value="Unassembled WGS sequence"/>
</dbReference>
<organism evidence="1 2">
    <name type="scientific">Cavenderia fasciculata</name>
    <name type="common">Slime mold</name>
    <name type="synonym">Dictyostelium fasciculatum</name>
    <dbReference type="NCBI Taxonomy" id="261658"/>
    <lineage>
        <taxon>Eukaryota</taxon>
        <taxon>Amoebozoa</taxon>
        <taxon>Evosea</taxon>
        <taxon>Eumycetozoa</taxon>
        <taxon>Dictyostelia</taxon>
        <taxon>Acytosteliales</taxon>
        <taxon>Cavenderiaceae</taxon>
        <taxon>Cavenderia</taxon>
    </lineage>
</organism>
<name>F4PGB6_CACFS</name>
<evidence type="ECO:0008006" key="3">
    <source>
        <dbReference type="Google" id="ProtNLM"/>
    </source>
</evidence>
<evidence type="ECO:0000313" key="2">
    <source>
        <dbReference type="Proteomes" id="UP000007797"/>
    </source>
</evidence>
<reference evidence="2" key="1">
    <citation type="journal article" date="2011" name="Genome Res.">
        <title>Phylogeny-wide analysis of social amoeba genomes highlights ancient origins for complex intercellular communication.</title>
        <authorList>
            <person name="Heidel A.J."/>
            <person name="Lawal H.M."/>
            <person name="Felder M."/>
            <person name="Schilde C."/>
            <person name="Helps N.R."/>
            <person name="Tunggal B."/>
            <person name="Rivero F."/>
            <person name="John U."/>
            <person name="Schleicher M."/>
            <person name="Eichinger L."/>
            <person name="Platzer M."/>
            <person name="Noegel A.A."/>
            <person name="Schaap P."/>
            <person name="Gloeckner G."/>
        </authorList>
    </citation>
    <scope>NUCLEOTIDE SEQUENCE [LARGE SCALE GENOMIC DNA]</scope>
    <source>
        <strain evidence="2">SH3</strain>
    </source>
</reference>
<sequence length="127" mass="14125">MSIPTPTGFGVLTTYAQVQTLLVNANPTQLIVFYLTGYPCPACAIIAPHVNKWVAKFPTVQFYHIDFNTDAGQNHEACQMPSIPIARCFKDYTNTEIMIAESGGTNYGYMETMINNNKPREVSILTQ</sequence>
<dbReference type="RefSeq" id="XP_004362601.1">
    <property type="nucleotide sequence ID" value="XM_004362544.1"/>
</dbReference>
<dbReference type="SUPFAM" id="SSF52833">
    <property type="entry name" value="Thioredoxin-like"/>
    <property type="match status" value="1"/>
</dbReference>
<dbReference type="EMBL" id="GL883006">
    <property type="protein sequence ID" value="EGG24750.1"/>
    <property type="molecule type" value="Genomic_DNA"/>
</dbReference>
<dbReference type="KEGG" id="dfa:DFA_02994"/>
<gene>
    <name evidence="1" type="ORF">DFA_02994</name>
</gene>
<dbReference type="AlphaFoldDB" id="F4PGB6"/>